<gene>
    <name evidence="2" type="ORF">CSSPTR1EN2_LOCUS23274</name>
</gene>
<keyword evidence="3" id="KW-1185">Reference proteome</keyword>
<feature type="region of interest" description="Disordered" evidence="1">
    <location>
        <begin position="1"/>
        <end position="124"/>
    </location>
</feature>
<name>A0ABP0V357_9BRYO</name>
<accession>A0ABP0V357</accession>
<dbReference type="EMBL" id="OZ019901">
    <property type="protein sequence ID" value="CAK9236874.1"/>
    <property type="molecule type" value="Genomic_DNA"/>
</dbReference>
<evidence type="ECO:0000313" key="2">
    <source>
        <dbReference type="EMBL" id="CAK9236874.1"/>
    </source>
</evidence>
<dbReference type="Proteomes" id="UP001497512">
    <property type="component" value="Chromosome 9"/>
</dbReference>
<feature type="compositionally biased region" description="Basic and acidic residues" evidence="1">
    <location>
        <begin position="366"/>
        <end position="375"/>
    </location>
</feature>
<feature type="compositionally biased region" description="Low complexity" evidence="1">
    <location>
        <begin position="327"/>
        <end position="356"/>
    </location>
</feature>
<proteinExistence type="predicted"/>
<organism evidence="2 3">
    <name type="scientific">Sphagnum troendelagicum</name>
    <dbReference type="NCBI Taxonomy" id="128251"/>
    <lineage>
        <taxon>Eukaryota</taxon>
        <taxon>Viridiplantae</taxon>
        <taxon>Streptophyta</taxon>
        <taxon>Embryophyta</taxon>
        <taxon>Bryophyta</taxon>
        <taxon>Sphagnophytina</taxon>
        <taxon>Sphagnopsida</taxon>
        <taxon>Sphagnales</taxon>
        <taxon>Sphagnaceae</taxon>
        <taxon>Sphagnum</taxon>
    </lineage>
</organism>
<feature type="region of interest" description="Disordered" evidence="1">
    <location>
        <begin position="294"/>
        <end position="375"/>
    </location>
</feature>
<evidence type="ECO:0000256" key="1">
    <source>
        <dbReference type="SAM" id="MobiDB-lite"/>
    </source>
</evidence>
<protein>
    <submittedName>
        <fullName evidence="2">Uncharacterized protein</fullName>
    </submittedName>
</protein>
<feature type="compositionally biased region" description="Low complexity" evidence="1">
    <location>
        <begin position="9"/>
        <end position="32"/>
    </location>
</feature>
<evidence type="ECO:0000313" key="3">
    <source>
        <dbReference type="Proteomes" id="UP001497512"/>
    </source>
</evidence>
<sequence length="375" mass="40521">MSSDQSGVAADQPDAAPAPAADENMNEGARAVGDGGGTDDAVVASAANNGIDRRGKTGEIMDPAAAASGTSERLTEAADGNTRDQGAPAGRGPVHAGEPAAMRNLPNRSEVTGEGHPYVPDLNAPNSRFLPKEYETRVEVIQKIPEMKTVEETVFVKEISYEERMVTVPRTKVIMEETVIIDRVPIIKQVPKKRIEIVHRVVEEPREITEMVDVVDYMEVPRVEKTPRIITEDVLESVHVPIVREVPVKRQIEVHTGNYIEKLHNRYSAPGDMNLLRNLEQKHRPHLDNLLAAGHHQRDTSSDSSADAESDQQHHHSIDTVTSNNNGTSARTAPPPATAAASSANGGAPAAAAAAGRQPRKQGLFKRIENKFTAA</sequence>
<reference evidence="2" key="1">
    <citation type="submission" date="2024-02" db="EMBL/GenBank/DDBJ databases">
        <authorList>
            <consortium name="ELIXIR-Norway"/>
            <consortium name="Elixir Norway"/>
        </authorList>
    </citation>
    <scope>NUCLEOTIDE SEQUENCE</scope>
</reference>